<dbReference type="Proteomes" id="UP000703269">
    <property type="component" value="Unassembled WGS sequence"/>
</dbReference>
<accession>A0A9P3G9E5</accession>
<comment type="caution">
    <text evidence="2">The sequence shown here is derived from an EMBL/GenBank/DDBJ whole genome shotgun (WGS) entry which is preliminary data.</text>
</comment>
<reference evidence="2 3" key="1">
    <citation type="submission" date="2021-08" db="EMBL/GenBank/DDBJ databases">
        <title>Draft Genome Sequence of Phanerochaete sordida strain YK-624.</title>
        <authorList>
            <person name="Mori T."/>
            <person name="Dohra H."/>
            <person name="Suzuki T."/>
            <person name="Kawagishi H."/>
            <person name="Hirai H."/>
        </authorList>
    </citation>
    <scope>NUCLEOTIDE SEQUENCE [LARGE SCALE GENOMIC DNA]</scope>
    <source>
        <strain evidence="2 3">YK-624</strain>
    </source>
</reference>
<dbReference type="AlphaFoldDB" id="A0A9P3G9E5"/>
<dbReference type="EMBL" id="BPQB01000018">
    <property type="protein sequence ID" value="GJE90728.1"/>
    <property type="molecule type" value="Genomic_DNA"/>
</dbReference>
<organism evidence="2 3">
    <name type="scientific">Phanerochaete sordida</name>
    <dbReference type="NCBI Taxonomy" id="48140"/>
    <lineage>
        <taxon>Eukaryota</taxon>
        <taxon>Fungi</taxon>
        <taxon>Dikarya</taxon>
        <taxon>Basidiomycota</taxon>
        <taxon>Agaricomycotina</taxon>
        <taxon>Agaricomycetes</taxon>
        <taxon>Polyporales</taxon>
        <taxon>Phanerochaetaceae</taxon>
        <taxon>Phanerochaete</taxon>
    </lineage>
</organism>
<keyword evidence="3" id="KW-1185">Reference proteome</keyword>
<evidence type="ECO:0000313" key="2">
    <source>
        <dbReference type="EMBL" id="GJE90728.1"/>
    </source>
</evidence>
<protein>
    <submittedName>
        <fullName evidence="2">Uncharacterized protein</fullName>
    </submittedName>
</protein>
<proteinExistence type="predicted"/>
<sequence length="96" mass="10304">MTPAIRCLPRANPAAVVISTYSSRTPAAPAQWGPLWRQQTQRHVPKWASAAALRSNNPDTSSTRTSRFSAPARAVTTGWSAAASRYRSGVGPEVAR</sequence>
<gene>
    <name evidence="2" type="ORF">PsYK624_068720</name>
</gene>
<name>A0A9P3G9E5_9APHY</name>
<evidence type="ECO:0000256" key="1">
    <source>
        <dbReference type="SAM" id="MobiDB-lite"/>
    </source>
</evidence>
<evidence type="ECO:0000313" key="3">
    <source>
        <dbReference type="Proteomes" id="UP000703269"/>
    </source>
</evidence>
<feature type="region of interest" description="Disordered" evidence="1">
    <location>
        <begin position="46"/>
        <end position="70"/>
    </location>
</feature>
<feature type="compositionally biased region" description="Polar residues" evidence="1">
    <location>
        <begin position="54"/>
        <end position="68"/>
    </location>
</feature>